<keyword evidence="1 2" id="KW-0378">Hydrolase</keyword>
<dbReference type="EMBL" id="JAAZQD010000001">
    <property type="protein sequence ID" value="NKZ37406.1"/>
    <property type="molecule type" value="Genomic_DNA"/>
</dbReference>
<keyword evidence="4" id="KW-1185">Reference proteome</keyword>
<dbReference type="PANTHER" id="PTHR35561:SF1">
    <property type="entry name" value="RNA 2',3'-CYCLIC PHOSPHODIESTERASE"/>
    <property type="match status" value="1"/>
</dbReference>
<dbReference type="NCBIfam" id="TIGR02258">
    <property type="entry name" value="2_5_ligase"/>
    <property type="match status" value="1"/>
</dbReference>
<dbReference type="EC" id="3.1.4.58" evidence="2"/>
<evidence type="ECO:0000313" key="3">
    <source>
        <dbReference type="EMBL" id="NKZ37406.1"/>
    </source>
</evidence>
<dbReference type="PANTHER" id="PTHR35561">
    <property type="entry name" value="RNA 2',3'-CYCLIC PHOSPHODIESTERASE"/>
    <property type="match status" value="1"/>
</dbReference>
<protein>
    <recommendedName>
        <fullName evidence="2">RNA 2',3'-cyclic phosphodiesterase</fullName>
        <shortName evidence="2">RNA 2',3'-CPDase</shortName>
        <ecNumber evidence="2">3.1.4.58</ecNumber>
    </recommendedName>
</protein>
<accession>A0A846ZEF2</accession>
<feature type="active site" description="Proton acceptor" evidence="2">
    <location>
        <position position="141"/>
    </location>
</feature>
<evidence type="ECO:0000313" key="4">
    <source>
        <dbReference type="Proteomes" id="UP000541636"/>
    </source>
</evidence>
<feature type="short sequence motif" description="HXTX 2" evidence="2">
    <location>
        <begin position="141"/>
        <end position="144"/>
    </location>
</feature>
<sequence length="191" mass="21560">MLQVPYETMTGMAHSLFFALWPQPDIRADLFGAASRVLGGRERKGERRIASTRYHLTLAYLGRYADRPEHEIGQAVLAAEQVRMPGFVLDLDRVGHFGDEVLWLGCTTCPQPLQQLHAHLCERLQTHSFKLKTDSTSFVPHVTILRRPAPPRTGTLTSPVHWRVDRFSLMHGVLGNAAGYRVVRTFSLEDS</sequence>
<comment type="similarity">
    <text evidence="2">Belongs to the 2H phosphoesterase superfamily. ThpR family.</text>
</comment>
<comment type="caution">
    <text evidence="3">The sequence shown here is derived from an EMBL/GenBank/DDBJ whole genome shotgun (WGS) entry which is preliminary data.</text>
</comment>
<evidence type="ECO:0000256" key="2">
    <source>
        <dbReference type="HAMAP-Rule" id="MF_01940"/>
    </source>
</evidence>
<dbReference type="InterPro" id="IPR004175">
    <property type="entry name" value="RNA_CPDase"/>
</dbReference>
<reference evidence="3 4" key="1">
    <citation type="journal article" date="2017" name="Int. J. Syst. Evol. Microbiol.">
        <title>Oleiagrimonas citrea sp. nov., a marine bacterium isolated from tidal flat sediment and emended description of the genus Oleiagrimonas Fang et al. 2015 and Oleiagrimonas soli.</title>
        <authorList>
            <person name="Yang S.H."/>
            <person name="Seo H.S."/>
            <person name="Seong C.N."/>
            <person name="Kwon K.K."/>
        </authorList>
    </citation>
    <scope>NUCLEOTIDE SEQUENCE [LARGE SCALE GENOMIC DNA]</scope>
    <source>
        <strain evidence="3 4">MEBiC09124</strain>
    </source>
</reference>
<name>A0A846ZEF2_9GAMM</name>
<dbReference type="RefSeq" id="WP_168608072.1">
    <property type="nucleotide sequence ID" value="NZ_JAAZQD010000001.1"/>
</dbReference>
<comment type="function">
    <text evidence="2">Hydrolyzes RNA 2',3'-cyclic phosphodiester to an RNA 2'-phosphomonoester.</text>
</comment>
<dbReference type="GO" id="GO:0004113">
    <property type="term" value="F:2',3'-cyclic-nucleotide 3'-phosphodiesterase activity"/>
    <property type="evidence" value="ECO:0007669"/>
    <property type="project" value="InterPro"/>
</dbReference>
<dbReference type="SUPFAM" id="SSF55144">
    <property type="entry name" value="LigT-like"/>
    <property type="match status" value="1"/>
</dbReference>
<evidence type="ECO:0000256" key="1">
    <source>
        <dbReference type="ARBA" id="ARBA00022801"/>
    </source>
</evidence>
<dbReference type="GO" id="GO:0008664">
    <property type="term" value="F:RNA 2',3'-cyclic 3'-phosphodiesterase activity"/>
    <property type="evidence" value="ECO:0007669"/>
    <property type="project" value="UniProtKB-EC"/>
</dbReference>
<gene>
    <name evidence="3" type="primary">thpR</name>
    <name evidence="3" type="ORF">HF690_00375</name>
</gene>
<dbReference type="Proteomes" id="UP000541636">
    <property type="component" value="Unassembled WGS sequence"/>
</dbReference>
<proteinExistence type="inferred from homology"/>
<dbReference type="HAMAP" id="MF_01940">
    <property type="entry name" value="RNA_CPDase"/>
    <property type="match status" value="1"/>
</dbReference>
<dbReference type="AlphaFoldDB" id="A0A846ZEF2"/>
<organism evidence="3 4">
    <name type="scientific">Oleiagrimonas citrea</name>
    <dbReference type="NCBI Taxonomy" id="1665687"/>
    <lineage>
        <taxon>Bacteria</taxon>
        <taxon>Pseudomonadati</taxon>
        <taxon>Pseudomonadota</taxon>
        <taxon>Gammaproteobacteria</taxon>
        <taxon>Lysobacterales</taxon>
        <taxon>Rhodanobacteraceae</taxon>
        <taxon>Oleiagrimonas</taxon>
    </lineage>
</organism>
<comment type="catalytic activity">
    <reaction evidence="2">
        <text>a 3'-end 2',3'-cyclophospho-ribonucleotide-RNA + H2O = a 3'-end 2'-phospho-ribonucleotide-RNA + H(+)</text>
        <dbReference type="Rhea" id="RHEA:11828"/>
        <dbReference type="Rhea" id="RHEA-COMP:10464"/>
        <dbReference type="Rhea" id="RHEA-COMP:17353"/>
        <dbReference type="ChEBI" id="CHEBI:15377"/>
        <dbReference type="ChEBI" id="CHEBI:15378"/>
        <dbReference type="ChEBI" id="CHEBI:83064"/>
        <dbReference type="ChEBI" id="CHEBI:173113"/>
        <dbReference type="EC" id="3.1.4.58"/>
    </reaction>
</comment>
<dbReference type="InterPro" id="IPR009097">
    <property type="entry name" value="Cyclic_Pdiesterase"/>
</dbReference>
<feature type="short sequence motif" description="HXTX 1" evidence="2">
    <location>
        <begin position="55"/>
        <end position="58"/>
    </location>
</feature>
<dbReference type="Gene3D" id="3.90.1140.10">
    <property type="entry name" value="Cyclic phosphodiesterase"/>
    <property type="match status" value="1"/>
</dbReference>
<feature type="active site" description="Proton donor" evidence="2">
    <location>
        <position position="55"/>
    </location>
</feature>
<dbReference type="Pfam" id="PF13563">
    <property type="entry name" value="2_5_RNA_ligase2"/>
    <property type="match status" value="1"/>
</dbReference>